<dbReference type="OrthoDB" id="9029289at2"/>
<name>A0A1X1PDM7_9BURK</name>
<evidence type="ECO:0000256" key="8">
    <source>
        <dbReference type="SAM" id="Phobius"/>
    </source>
</evidence>
<dbReference type="Proteomes" id="UP000193146">
    <property type="component" value="Unassembled WGS sequence"/>
</dbReference>
<feature type="transmembrane region" description="Helical" evidence="8">
    <location>
        <begin position="71"/>
        <end position="96"/>
    </location>
</feature>
<evidence type="ECO:0000313" key="10">
    <source>
        <dbReference type="EMBL" id="CAB3753651.1"/>
    </source>
</evidence>
<keyword evidence="7 8" id="KW-0472">Membrane</keyword>
<evidence type="ECO:0000256" key="5">
    <source>
        <dbReference type="ARBA" id="ARBA00022847"/>
    </source>
</evidence>
<feature type="transmembrane region" description="Helical" evidence="8">
    <location>
        <begin position="386"/>
        <end position="410"/>
    </location>
</feature>
<dbReference type="GO" id="GO:0005886">
    <property type="term" value="C:plasma membrane"/>
    <property type="evidence" value="ECO:0007669"/>
    <property type="project" value="UniProtKB-SubCell"/>
</dbReference>
<reference evidence="10 13" key="2">
    <citation type="submission" date="2020-04" db="EMBL/GenBank/DDBJ databases">
        <authorList>
            <person name="De Canck E."/>
        </authorList>
    </citation>
    <scope>NUCLEOTIDE SEQUENCE [LARGE SCALE GENOMIC DNA]</scope>
    <source>
        <strain evidence="10 13">LMG 29660</strain>
    </source>
</reference>
<evidence type="ECO:0000256" key="1">
    <source>
        <dbReference type="ARBA" id="ARBA00004651"/>
    </source>
</evidence>
<protein>
    <submittedName>
        <fullName evidence="11">MFS transporter</fullName>
    </submittedName>
    <submittedName>
        <fullName evidence="10">Proline/betaine transporter</fullName>
    </submittedName>
</protein>
<feature type="transmembrane region" description="Helical" evidence="8">
    <location>
        <begin position="352"/>
        <end position="374"/>
    </location>
</feature>
<dbReference type="InterPro" id="IPR051084">
    <property type="entry name" value="H+-coupled_symporters"/>
</dbReference>
<feature type="transmembrane region" description="Helical" evidence="8">
    <location>
        <begin position="321"/>
        <end position="340"/>
    </location>
</feature>
<keyword evidence="5" id="KW-0769">Symport</keyword>
<dbReference type="FunFam" id="1.20.1250.20:FF:000001">
    <property type="entry name" value="Dicarboxylate MFS transporter"/>
    <property type="match status" value="1"/>
</dbReference>
<dbReference type="PANTHER" id="PTHR43528:SF8">
    <property type="entry name" value="BLR0239 PROTEIN"/>
    <property type="match status" value="1"/>
</dbReference>
<dbReference type="GO" id="GO:0015293">
    <property type="term" value="F:symporter activity"/>
    <property type="evidence" value="ECO:0007669"/>
    <property type="project" value="UniProtKB-KW"/>
</dbReference>
<dbReference type="RefSeq" id="WP_085040844.1">
    <property type="nucleotide sequence ID" value="NZ_CADIKG010000003.1"/>
</dbReference>
<dbReference type="PANTHER" id="PTHR43528">
    <property type="entry name" value="ALPHA-KETOGLUTARATE PERMEASE"/>
    <property type="match status" value="1"/>
</dbReference>
<evidence type="ECO:0000256" key="2">
    <source>
        <dbReference type="ARBA" id="ARBA00022448"/>
    </source>
</evidence>
<accession>A0A1X1PDM7</accession>
<dbReference type="EMBL" id="NBYX01000011">
    <property type="protein sequence ID" value="ORT83943.1"/>
    <property type="molecule type" value="Genomic_DNA"/>
</dbReference>
<dbReference type="InterPro" id="IPR020846">
    <property type="entry name" value="MFS_dom"/>
</dbReference>
<dbReference type="Proteomes" id="UP000494135">
    <property type="component" value="Unassembled WGS sequence"/>
</dbReference>
<dbReference type="AlphaFoldDB" id="A0A1X1PDM7"/>
<evidence type="ECO:0000256" key="4">
    <source>
        <dbReference type="ARBA" id="ARBA00022692"/>
    </source>
</evidence>
<evidence type="ECO:0000313" key="12">
    <source>
        <dbReference type="Proteomes" id="UP000193146"/>
    </source>
</evidence>
<feature type="transmembrane region" description="Helical" evidence="8">
    <location>
        <begin position="169"/>
        <end position="192"/>
    </location>
</feature>
<evidence type="ECO:0000256" key="6">
    <source>
        <dbReference type="ARBA" id="ARBA00022989"/>
    </source>
</evidence>
<evidence type="ECO:0000313" key="13">
    <source>
        <dbReference type="Proteomes" id="UP000494135"/>
    </source>
</evidence>
<evidence type="ECO:0000256" key="3">
    <source>
        <dbReference type="ARBA" id="ARBA00022475"/>
    </source>
</evidence>
<dbReference type="Gene3D" id="1.20.1250.20">
    <property type="entry name" value="MFS general substrate transporter like domains"/>
    <property type="match status" value="2"/>
</dbReference>
<keyword evidence="6 8" id="KW-1133">Transmembrane helix</keyword>
<gene>
    <name evidence="10" type="primary">proP_5</name>
    <name evidence="11" type="ORF">B7G54_21110</name>
    <name evidence="10" type="ORF">LMG29660_02152</name>
</gene>
<dbReference type="InterPro" id="IPR011701">
    <property type="entry name" value="MFS"/>
</dbReference>
<keyword evidence="2" id="KW-0813">Transport</keyword>
<proteinExistence type="predicted"/>
<reference evidence="11 12" key="1">
    <citation type="submission" date="2017-04" db="EMBL/GenBank/DDBJ databases">
        <title>Burkholderia puraquae sp. nov., a novel Burkholderia cepacia complex species from hospital setting samples.</title>
        <authorList>
            <person name="Martina P."/>
            <person name="Leguizamon M."/>
            <person name="Prieto C."/>
            <person name="Sousa S."/>
            <person name="Montanaro P."/>
            <person name="Draghi W."/>
            <person name="Staembler M."/>
            <person name="Bettiol M."/>
            <person name="Figoli C."/>
            <person name="Palau J."/>
            <person name="Alvarez F."/>
            <person name="Benetti S."/>
            <person name="Anchat E."/>
            <person name="Vescina C."/>
            <person name="Ferreras J."/>
            <person name="Lasch P."/>
            <person name="Lagares A."/>
            <person name="Zorreguieta A."/>
            <person name="Yantorno O."/>
            <person name="Bosch A."/>
        </authorList>
    </citation>
    <scope>NUCLEOTIDE SEQUENCE [LARGE SCALE GENOMIC DNA]</scope>
    <source>
        <strain evidence="11 12">CAMPA 1040</strain>
    </source>
</reference>
<dbReference type="EMBL" id="CADIKG010000003">
    <property type="protein sequence ID" value="CAB3753651.1"/>
    <property type="molecule type" value="Genomic_DNA"/>
</dbReference>
<dbReference type="Pfam" id="PF07690">
    <property type="entry name" value="MFS_1"/>
    <property type="match status" value="1"/>
</dbReference>
<evidence type="ECO:0000256" key="7">
    <source>
        <dbReference type="ARBA" id="ARBA00023136"/>
    </source>
</evidence>
<organism evidence="11 12">
    <name type="scientific">Burkholderia puraquae</name>
    <dbReference type="NCBI Taxonomy" id="1904757"/>
    <lineage>
        <taxon>Bacteria</taxon>
        <taxon>Pseudomonadati</taxon>
        <taxon>Pseudomonadota</taxon>
        <taxon>Betaproteobacteria</taxon>
        <taxon>Burkholderiales</taxon>
        <taxon>Burkholderiaceae</taxon>
        <taxon>Burkholderia</taxon>
        <taxon>Burkholderia cepacia complex</taxon>
    </lineage>
</organism>
<dbReference type="InterPro" id="IPR036259">
    <property type="entry name" value="MFS_trans_sf"/>
</dbReference>
<feature type="transmembrane region" description="Helical" evidence="8">
    <location>
        <begin position="128"/>
        <end position="148"/>
    </location>
</feature>
<feature type="transmembrane region" description="Helical" evidence="8">
    <location>
        <begin position="204"/>
        <end position="223"/>
    </location>
</feature>
<dbReference type="SUPFAM" id="SSF103473">
    <property type="entry name" value="MFS general substrate transporter"/>
    <property type="match status" value="1"/>
</dbReference>
<feature type="transmembrane region" description="Helical" evidence="8">
    <location>
        <begin position="47"/>
        <end position="65"/>
    </location>
</feature>
<feature type="transmembrane region" description="Helical" evidence="8">
    <location>
        <begin position="103"/>
        <end position="122"/>
    </location>
</feature>
<feature type="transmembrane region" description="Helical" evidence="8">
    <location>
        <begin position="416"/>
        <end position="436"/>
    </location>
</feature>
<keyword evidence="12" id="KW-1185">Reference proteome</keyword>
<keyword evidence="3" id="KW-1003">Cell membrane</keyword>
<keyword evidence="4 8" id="KW-0812">Transmembrane</keyword>
<evidence type="ECO:0000259" key="9">
    <source>
        <dbReference type="PROSITE" id="PS50850"/>
    </source>
</evidence>
<dbReference type="PROSITE" id="PS50850">
    <property type="entry name" value="MFS"/>
    <property type="match status" value="1"/>
</dbReference>
<feature type="transmembrane region" description="Helical" evidence="8">
    <location>
        <begin position="293"/>
        <end position="314"/>
    </location>
</feature>
<evidence type="ECO:0000313" key="11">
    <source>
        <dbReference type="EMBL" id="ORT83943.1"/>
    </source>
</evidence>
<comment type="subcellular location">
    <subcellularLocation>
        <location evidence="1">Cell membrane</location>
        <topology evidence="1">Multi-pass membrane protein</topology>
    </subcellularLocation>
</comment>
<feature type="transmembrane region" description="Helical" evidence="8">
    <location>
        <begin position="253"/>
        <end position="273"/>
    </location>
</feature>
<sequence>MKEDAVNPAGALALDRRSAGAPPSARAGTLRDVAAAAAGNALEWFDFVIYGYFASVIAKLFFPVAGQVGSLLLATATFGVGFVVRPLGSIVLGLYGDRYGRKAAMSVTIWLMLAGTAAIAVAPPYAQAGWLGATILVLARLVQGFAASGEFGSTVAFLAEKAPPHRRHFFVSLQMSSTMLAIVLGGTIGTILTTSLSPHQLESWGWRVPFVVGLLIGPVGFYIRRSVSETEVFVHGEALPAAQVLKHLFGEHLASFLAAIGVTIVNTAAFYMYLIYMPTFAVKQLGLPMSAPFMSTTVAGIVMVAIAPLAGLLGDVWRRPVAMVAAAIVVLSAITLPLYTWVIASPSLRNLLIMQAAAAAPMGVLVGLVPALSARAFPAAVRSTGLAVSYNIPTTVFGGFSPLIVTWLIATTHNKASPALYIVATSVVSLVALLGFRRMPRE</sequence>
<feature type="domain" description="Major facilitator superfamily (MFS) profile" evidence="9">
    <location>
        <begin position="32"/>
        <end position="442"/>
    </location>
</feature>